<comment type="cofactor">
    <cofactor evidence="2">
        <name>Ca(2+)</name>
        <dbReference type="ChEBI" id="CHEBI:29108"/>
    </cofactor>
</comment>
<evidence type="ECO:0000256" key="8">
    <source>
        <dbReference type="ARBA" id="ARBA00016808"/>
    </source>
</evidence>
<feature type="binding site" evidence="15">
    <location>
        <position position="129"/>
    </location>
    <ligand>
        <name>substrate</name>
    </ligand>
</feature>
<dbReference type="Proteomes" id="UP001153636">
    <property type="component" value="Chromosome 13"/>
</dbReference>
<dbReference type="InterPro" id="IPR013658">
    <property type="entry name" value="SGL"/>
</dbReference>
<feature type="chain" id="PRO_5040497665" description="Regucalcin" evidence="16">
    <location>
        <begin position="19"/>
        <end position="380"/>
    </location>
</feature>
<dbReference type="SUPFAM" id="SSF63829">
    <property type="entry name" value="Calcium-dependent phosphotriesterase"/>
    <property type="match status" value="1"/>
</dbReference>
<evidence type="ECO:0000256" key="6">
    <source>
        <dbReference type="ARBA" id="ARBA00008853"/>
    </source>
</evidence>
<protein>
    <recommendedName>
        <fullName evidence="8">Regucalcin</fullName>
        <ecNumber evidence="7">3.1.1.17</ecNumber>
    </recommendedName>
    <alternativeName>
        <fullName evidence="13">Gluconolactonase</fullName>
    </alternativeName>
</protein>
<evidence type="ECO:0000256" key="2">
    <source>
        <dbReference type="ARBA" id="ARBA00001913"/>
    </source>
</evidence>
<comment type="similarity">
    <text evidence="6">Belongs to the SMP-30/CGR1 family.</text>
</comment>
<dbReference type="FunFam" id="2.120.10.30:FF:000027">
    <property type="entry name" value="Regucalcin homologue"/>
    <property type="match status" value="1"/>
</dbReference>
<evidence type="ECO:0000256" key="16">
    <source>
        <dbReference type="SAM" id="SignalP"/>
    </source>
</evidence>
<dbReference type="PRINTS" id="PR01790">
    <property type="entry name" value="SMP30FAMILY"/>
</dbReference>
<comment type="catalytic activity">
    <reaction evidence="1">
        <text>D-glucono-1,5-lactone + H2O = D-gluconate + H(+)</text>
        <dbReference type="Rhea" id="RHEA:10440"/>
        <dbReference type="ChEBI" id="CHEBI:15377"/>
        <dbReference type="ChEBI" id="CHEBI:15378"/>
        <dbReference type="ChEBI" id="CHEBI:16217"/>
        <dbReference type="ChEBI" id="CHEBI:18391"/>
        <dbReference type="EC" id="3.1.1.17"/>
    </reaction>
</comment>
<comment type="cofactor">
    <cofactor evidence="3">
        <name>Mn(2+)</name>
        <dbReference type="ChEBI" id="CHEBI:29035"/>
    </cofactor>
</comment>
<dbReference type="GO" id="GO:0005737">
    <property type="term" value="C:cytoplasm"/>
    <property type="evidence" value="ECO:0007669"/>
    <property type="project" value="UniProtKB-SubCell"/>
</dbReference>
<dbReference type="GO" id="GO:0005509">
    <property type="term" value="F:calcium ion binding"/>
    <property type="evidence" value="ECO:0007669"/>
    <property type="project" value="TreeGrafter"/>
</dbReference>
<dbReference type="EC" id="3.1.1.17" evidence="7"/>
<keyword evidence="19" id="KW-1185">Reference proteome</keyword>
<organism evidence="18 19">
    <name type="scientific">Psylliodes chrysocephalus</name>
    <dbReference type="NCBI Taxonomy" id="3402493"/>
    <lineage>
        <taxon>Eukaryota</taxon>
        <taxon>Metazoa</taxon>
        <taxon>Ecdysozoa</taxon>
        <taxon>Arthropoda</taxon>
        <taxon>Hexapoda</taxon>
        <taxon>Insecta</taxon>
        <taxon>Pterygota</taxon>
        <taxon>Neoptera</taxon>
        <taxon>Endopterygota</taxon>
        <taxon>Coleoptera</taxon>
        <taxon>Polyphaga</taxon>
        <taxon>Cucujiformia</taxon>
        <taxon>Chrysomeloidea</taxon>
        <taxon>Chrysomelidae</taxon>
        <taxon>Galerucinae</taxon>
        <taxon>Alticini</taxon>
        <taxon>Psylliodes</taxon>
    </lineage>
</organism>
<dbReference type="InterPro" id="IPR005511">
    <property type="entry name" value="SMP-30"/>
</dbReference>
<dbReference type="Pfam" id="PF08450">
    <property type="entry name" value="SGL"/>
    <property type="match status" value="1"/>
</dbReference>
<keyword evidence="12" id="KW-0106">Calcium</keyword>
<evidence type="ECO:0000256" key="11">
    <source>
        <dbReference type="ARBA" id="ARBA00022801"/>
    </source>
</evidence>
<accession>A0A9P0CMY3</accession>
<feature type="binding site" evidence="15">
    <location>
        <position position="181"/>
    </location>
    <ligand>
        <name>a divalent metal cation</name>
        <dbReference type="ChEBI" id="CHEBI:60240"/>
    </ligand>
</feature>
<gene>
    <name evidence="18" type="ORF">PSYICH_LOCUS3954</name>
</gene>
<evidence type="ECO:0000256" key="3">
    <source>
        <dbReference type="ARBA" id="ARBA00001936"/>
    </source>
</evidence>
<dbReference type="InterPro" id="IPR011042">
    <property type="entry name" value="6-blade_b-propeller_TolB-like"/>
</dbReference>
<dbReference type="GO" id="GO:0019853">
    <property type="term" value="P:L-ascorbic acid biosynthetic process"/>
    <property type="evidence" value="ECO:0007669"/>
    <property type="project" value="TreeGrafter"/>
</dbReference>
<evidence type="ECO:0000256" key="13">
    <source>
        <dbReference type="ARBA" id="ARBA00032464"/>
    </source>
</evidence>
<keyword evidence="16" id="KW-0732">Signal</keyword>
<dbReference type="EMBL" id="OV651825">
    <property type="protein sequence ID" value="CAH1102760.1"/>
    <property type="molecule type" value="Genomic_DNA"/>
</dbReference>
<feature type="signal peptide" evidence="16">
    <location>
        <begin position="1"/>
        <end position="18"/>
    </location>
</feature>
<evidence type="ECO:0000313" key="19">
    <source>
        <dbReference type="Proteomes" id="UP001153636"/>
    </source>
</evidence>
<evidence type="ECO:0000259" key="17">
    <source>
        <dbReference type="Pfam" id="PF08450"/>
    </source>
</evidence>
<sequence>MLYGFLSLAVVLLATVGASNNIDGPSVWQVTKPIGHAEEPHWDGRKNILYFVNIPAGEVYAYHYHSEILKKITLNGNVSPVVPSRRNPNLLLVGVNRSIVAVEWDGKNKLGDRAVLTTVSKQFPGSRFNDGKADKQGRLWWGTIGVEINLVVNPDQAFLYKITKHNIRDPTIAISHVTNSNGLAWNKANDKFYYIDTPTLKVVEYDYSDENGTISGGRTAFDLNDYKTNITGLPDGMTIDDEDNLYVALYGGGAIIKVDPKTGKLLNVIAIPSRDVTSVMFGGPNLDILFVTTSKVSLTPKELLQWPAAGSVFAVKNLNAKGLPAFTADIIDSIPSRNLLDNLFSPDLFPRESNIQKYVEPRNTEPGLWESLMKALRTFF</sequence>
<evidence type="ECO:0000256" key="7">
    <source>
        <dbReference type="ARBA" id="ARBA00013227"/>
    </source>
</evidence>
<name>A0A9P0CMY3_9CUCU</name>
<evidence type="ECO:0000256" key="10">
    <source>
        <dbReference type="ARBA" id="ARBA00022723"/>
    </source>
</evidence>
<comment type="cofactor">
    <cofactor evidence="15">
        <name>Zn(2+)</name>
        <dbReference type="ChEBI" id="CHEBI:29105"/>
    </cofactor>
    <text evidence="15">Binds 1 divalent metal cation per subunit.</text>
</comment>
<comment type="subcellular location">
    <subcellularLocation>
        <location evidence="5">Cytoplasm</location>
    </subcellularLocation>
</comment>
<evidence type="ECO:0000256" key="4">
    <source>
        <dbReference type="ARBA" id="ARBA00001946"/>
    </source>
</evidence>
<dbReference type="Gene3D" id="2.120.10.30">
    <property type="entry name" value="TolB, C-terminal domain"/>
    <property type="match status" value="1"/>
</dbReference>
<keyword evidence="10 15" id="KW-0479">Metal-binding</keyword>
<keyword evidence="15" id="KW-0862">Zinc</keyword>
<dbReference type="PANTHER" id="PTHR10907">
    <property type="entry name" value="REGUCALCIN"/>
    <property type="match status" value="1"/>
</dbReference>
<evidence type="ECO:0000256" key="9">
    <source>
        <dbReference type="ARBA" id="ARBA00022490"/>
    </source>
</evidence>
<feature type="active site" description="Proton donor/acceptor" evidence="14">
    <location>
        <position position="235"/>
    </location>
</feature>
<reference evidence="18" key="1">
    <citation type="submission" date="2022-01" db="EMBL/GenBank/DDBJ databases">
        <authorList>
            <person name="King R."/>
        </authorList>
    </citation>
    <scope>NUCLEOTIDE SEQUENCE</scope>
</reference>
<feature type="binding site" evidence="15">
    <location>
        <position position="127"/>
    </location>
    <ligand>
        <name>substrate</name>
    </ligand>
</feature>
<dbReference type="PANTHER" id="PTHR10907:SF47">
    <property type="entry name" value="REGUCALCIN"/>
    <property type="match status" value="1"/>
</dbReference>
<feature type="binding site" evidence="15">
    <location>
        <position position="38"/>
    </location>
    <ligand>
        <name>a divalent metal cation</name>
        <dbReference type="ChEBI" id="CHEBI:60240"/>
    </ligand>
</feature>
<feature type="domain" description="SMP-30/Gluconolactonase/LRE-like region" evidence="17">
    <location>
        <begin position="38"/>
        <end position="294"/>
    </location>
</feature>
<evidence type="ECO:0000256" key="5">
    <source>
        <dbReference type="ARBA" id="ARBA00004496"/>
    </source>
</evidence>
<comment type="cofactor">
    <cofactor evidence="4">
        <name>Mg(2+)</name>
        <dbReference type="ChEBI" id="CHEBI:18420"/>
    </cofactor>
</comment>
<keyword evidence="9" id="KW-0963">Cytoplasm</keyword>
<feature type="binding site" evidence="15">
    <location>
        <position position="147"/>
    </location>
    <ligand>
        <name>substrate</name>
    </ligand>
</feature>
<proteinExistence type="inferred from homology"/>
<dbReference type="AlphaFoldDB" id="A0A9P0CMY3"/>
<keyword evidence="11" id="KW-0378">Hydrolase</keyword>
<evidence type="ECO:0000313" key="18">
    <source>
        <dbReference type="EMBL" id="CAH1102760.1"/>
    </source>
</evidence>
<evidence type="ECO:0000256" key="15">
    <source>
        <dbReference type="PIRSR" id="PIRSR605511-2"/>
    </source>
</evidence>
<evidence type="ECO:0000256" key="1">
    <source>
        <dbReference type="ARBA" id="ARBA00001589"/>
    </source>
</evidence>
<evidence type="ECO:0000256" key="12">
    <source>
        <dbReference type="ARBA" id="ARBA00022837"/>
    </source>
</evidence>
<dbReference type="OrthoDB" id="423498at2759"/>
<dbReference type="GO" id="GO:0004341">
    <property type="term" value="F:gluconolactonase activity"/>
    <property type="evidence" value="ECO:0007669"/>
    <property type="project" value="UniProtKB-EC"/>
</dbReference>
<evidence type="ECO:0000256" key="14">
    <source>
        <dbReference type="PIRSR" id="PIRSR605511-1"/>
    </source>
</evidence>
<feature type="binding site" evidence="15">
    <location>
        <position position="235"/>
    </location>
    <ligand>
        <name>a divalent metal cation</name>
        <dbReference type="ChEBI" id="CHEBI:60240"/>
    </ligand>
</feature>